<dbReference type="PANTHER" id="PTHR10357">
    <property type="entry name" value="ALPHA-AMYLASE FAMILY MEMBER"/>
    <property type="match status" value="1"/>
</dbReference>
<dbReference type="PANTHER" id="PTHR10357:SF205">
    <property type="entry name" value="O-GLYCOSYL HYDROLASE FAMILY 13"/>
    <property type="match status" value="1"/>
</dbReference>
<organism evidence="2">
    <name type="scientific">uncultured bacterium G1</name>
    <dbReference type="NCBI Taxonomy" id="1821258"/>
    <lineage>
        <taxon>Bacteria</taxon>
        <taxon>environmental samples</taxon>
    </lineage>
</organism>
<evidence type="ECO:0000259" key="1">
    <source>
        <dbReference type="Pfam" id="PF00128"/>
    </source>
</evidence>
<dbReference type="AlphaFoldDB" id="A0A173DXL4"/>
<dbReference type="EMBL" id="KU952095">
    <property type="protein sequence ID" value="ANG65659.1"/>
    <property type="molecule type" value="Genomic_DNA"/>
</dbReference>
<dbReference type="GO" id="GO:0004556">
    <property type="term" value="F:alpha-amylase activity"/>
    <property type="evidence" value="ECO:0007669"/>
    <property type="project" value="TreeGrafter"/>
</dbReference>
<dbReference type="InterPro" id="IPR017853">
    <property type="entry name" value="GH"/>
</dbReference>
<proteinExistence type="predicted"/>
<reference evidence="2" key="1">
    <citation type="submission" date="2016-03" db="EMBL/GenBank/DDBJ databases">
        <title>Improved glycerol to ethanol conversion by E. coli using a metagenomic fragment isolated from an anaerobic reactor.</title>
        <authorList>
            <person name="Loaces I."/>
            <person name="Rodriguez C."/>
            <person name="Amarelle V."/>
            <person name="Fabiano E."/>
            <person name="Noya F."/>
        </authorList>
    </citation>
    <scope>NUCLEOTIDE SEQUENCE</scope>
</reference>
<dbReference type="Gene3D" id="3.20.20.80">
    <property type="entry name" value="Glycosidases"/>
    <property type="match status" value="1"/>
</dbReference>
<dbReference type="Pfam" id="PF00128">
    <property type="entry name" value="Alpha-amylase"/>
    <property type="match status" value="1"/>
</dbReference>
<dbReference type="InterPro" id="IPR006047">
    <property type="entry name" value="GH13_cat_dom"/>
</dbReference>
<evidence type="ECO:0000313" key="2">
    <source>
        <dbReference type="EMBL" id="ANG65659.1"/>
    </source>
</evidence>
<protein>
    <recommendedName>
        <fullName evidence="1">Glycosyl hydrolase family 13 catalytic domain-containing protein</fullName>
    </recommendedName>
</protein>
<accession>A0A173DXL4</accession>
<sequence>MFHAWPSENDWYDTIKLNYEHRSTWAKMLAVLQFWVRKGVDGFRCDMVELVPSDFFAWAFGQLRAVRPDLIFIAEVYGKDNYWKYANAGFDLLYDKSGFYDTLRGIVRGERPASALTQEWQFLGDLQPRMLNFLENHDEQRLASDFFAGSAKAGMAAFAVSLLFNTSSFMLYFGQEYGERGMESEGFSGVDGRTSIFDYCTVPSVRRALAGHLTVEESVVYKEYCRLLRIATGDAIFSKGKTFDLMYANPASGHFDPDRQFAWMRGYAGSAMAIVANFADHPVDVDVVVPDEAFAYFGMPSPANSVIPGPSSSVIPGSSSSVIPGSTRNLVHFHVAAHDYTRIDVSHL</sequence>
<gene>
    <name evidence="2" type="primary">G1_13</name>
</gene>
<feature type="domain" description="Glycosyl hydrolase family 13 catalytic" evidence="1">
    <location>
        <begin position="15"/>
        <end position="51"/>
    </location>
</feature>
<dbReference type="GO" id="GO:0009313">
    <property type="term" value="P:oligosaccharide catabolic process"/>
    <property type="evidence" value="ECO:0007669"/>
    <property type="project" value="TreeGrafter"/>
</dbReference>
<dbReference type="SUPFAM" id="SSF51445">
    <property type="entry name" value="(Trans)glycosidases"/>
    <property type="match status" value="1"/>
</dbReference>
<name>A0A173DXL4_9BACT</name>